<evidence type="ECO:0000313" key="3">
    <source>
        <dbReference type="Proteomes" id="UP000238322"/>
    </source>
</evidence>
<dbReference type="InterPro" id="IPR036188">
    <property type="entry name" value="FAD/NAD-bd_sf"/>
</dbReference>
<dbReference type="PANTHER" id="PTHR42841">
    <property type="entry name" value="AMINE OXIDASE"/>
    <property type="match status" value="1"/>
</dbReference>
<protein>
    <recommendedName>
        <fullName evidence="1">Amine oxidase domain-containing protein</fullName>
    </recommendedName>
</protein>
<sequence>MAEWDVIIVGAGISGLTCAEELRSRGLKFLVLESGNAPGGRIATDEHQGFLLDRGFQVLLTAYPEATRVLNYTDLELRCFTPGALVWFDGKFHRFTDPWRKPSDLLSTALSPVASTLDKVRIAKFRSETTKDDLTRLYERPDIPTIEMLQQRGFSPIVIERFFRPFLGGVFLDNELKTSRRLCEFVFRMFSNGDAALPANGMNAIPNQLASRLPEGALRFNSPVKEVREGVVELSSGEQLSAKQIVVATDEPSANRLMGNPTRDKANRVVCMYFAADKPPIDEPILMLNGEGRGPVNNVCVPSQVANNYAPKGQSLISVTSLPEADREPQVDTVLKQLREWFGSVVDDWRHLRTYPIHYALPQQVPPLLDPVEKDSRLATGIYRCGDYCDTASINGAMSSGRRAAEAMLDDLGKTVEKMSVLNE</sequence>
<dbReference type="Gene3D" id="3.50.50.60">
    <property type="entry name" value="FAD/NAD(P)-binding domain"/>
    <property type="match status" value="1"/>
</dbReference>
<reference evidence="2 3" key="1">
    <citation type="submission" date="2018-02" db="EMBL/GenBank/DDBJ databases">
        <title>Comparative genomes isolates from brazilian mangrove.</title>
        <authorList>
            <person name="Araujo J.E."/>
            <person name="Taketani R.G."/>
            <person name="Silva M.C.P."/>
            <person name="Loureco M.V."/>
            <person name="Andreote F.D."/>
        </authorList>
    </citation>
    <scope>NUCLEOTIDE SEQUENCE [LARGE SCALE GENOMIC DNA]</scope>
    <source>
        <strain evidence="2 3">Hex-1 MGV</strain>
    </source>
</reference>
<accession>A0A2S8G550</accession>
<dbReference type="RefSeq" id="WP_105328019.1">
    <property type="nucleotide sequence ID" value="NZ_PUHY01000004.1"/>
</dbReference>
<name>A0A2S8G550_9BACT</name>
<gene>
    <name evidence="2" type="ORF">C5Y83_02225</name>
</gene>
<evidence type="ECO:0000259" key="1">
    <source>
        <dbReference type="Pfam" id="PF01593"/>
    </source>
</evidence>
<dbReference type="Proteomes" id="UP000238322">
    <property type="component" value="Unassembled WGS sequence"/>
</dbReference>
<dbReference type="EMBL" id="PUHY01000004">
    <property type="protein sequence ID" value="PQO39582.1"/>
    <property type="molecule type" value="Genomic_DNA"/>
</dbReference>
<dbReference type="GO" id="GO:0016491">
    <property type="term" value="F:oxidoreductase activity"/>
    <property type="evidence" value="ECO:0007669"/>
    <property type="project" value="InterPro"/>
</dbReference>
<feature type="domain" description="Amine oxidase" evidence="1">
    <location>
        <begin position="13"/>
        <end position="409"/>
    </location>
</feature>
<dbReference type="OrthoDB" id="9767561at2"/>
<proteinExistence type="predicted"/>
<dbReference type="AlphaFoldDB" id="A0A2S8G550"/>
<comment type="caution">
    <text evidence="2">The sequence shown here is derived from an EMBL/GenBank/DDBJ whole genome shotgun (WGS) entry which is preliminary data.</text>
</comment>
<dbReference type="SUPFAM" id="SSF51905">
    <property type="entry name" value="FAD/NAD(P)-binding domain"/>
    <property type="match status" value="1"/>
</dbReference>
<organism evidence="2 3">
    <name type="scientific">Blastopirellula marina</name>
    <dbReference type="NCBI Taxonomy" id="124"/>
    <lineage>
        <taxon>Bacteria</taxon>
        <taxon>Pseudomonadati</taxon>
        <taxon>Planctomycetota</taxon>
        <taxon>Planctomycetia</taxon>
        <taxon>Pirellulales</taxon>
        <taxon>Pirellulaceae</taxon>
        <taxon>Blastopirellula</taxon>
    </lineage>
</organism>
<evidence type="ECO:0000313" key="2">
    <source>
        <dbReference type="EMBL" id="PQO39582.1"/>
    </source>
</evidence>
<dbReference type="Pfam" id="PF01593">
    <property type="entry name" value="Amino_oxidase"/>
    <property type="match status" value="1"/>
</dbReference>
<dbReference type="InterPro" id="IPR002937">
    <property type="entry name" value="Amino_oxidase"/>
</dbReference>